<evidence type="ECO:0000259" key="8">
    <source>
        <dbReference type="Pfam" id="PF13359"/>
    </source>
</evidence>
<dbReference type="GO" id="GO:0005634">
    <property type="term" value="C:nucleus"/>
    <property type="evidence" value="ECO:0007669"/>
    <property type="project" value="UniProtKB-SubCell"/>
</dbReference>
<sequence length="369" mass="42303">MAESYLAWDLSVLEHRRVMVMRRQIARNRRESENPLDLEDSEFLYLYRVTKDMFSELVGALRPSLQKQRPYGLSVESQLLTALRFYASGCYQLPVGLQWGCSMSQKSVSRVVHAITEAINEKLLRKYIKFPMTPEGRRAAKAKFRNAPQPFPDAIGAIDCTHIKILAPKLHEEAYVSGHHEGHSLNVQVVCDPDLLILNINAKWPGARHDAHIWANSPVRSTMKRHFDNGDRRTWLLGDDGYPLEPWLMTLIKNQHLGTPERRYTDAHGSARNIIKRCFGVLKSVFRCLSHQRQLMYEPYTAGLIVNACAVLHNMRIKYRLLEPYVTTSTEIIVDSYNDDGLEDTGRVTGTGRAIAKRIQRRLINTTFT</sequence>
<name>A0AAV1KLV0_9NEOP</name>
<keyword evidence="4" id="KW-0540">Nuclease</keyword>
<proteinExistence type="inferred from homology"/>
<dbReference type="GO" id="GO:0004518">
    <property type="term" value="F:nuclease activity"/>
    <property type="evidence" value="ECO:0007669"/>
    <property type="project" value="UniProtKB-KW"/>
</dbReference>
<evidence type="ECO:0000256" key="2">
    <source>
        <dbReference type="ARBA" id="ARBA00004123"/>
    </source>
</evidence>
<keyword evidence="6" id="KW-0378">Hydrolase</keyword>
<feature type="domain" description="DDE Tnp4" evidence="8">
    <location>
        <begin position="158"/>
        <end position="314"/>
    </location>
</feature>
<dbReference type="AlphaFoldDB" id="A0AAV1KLV0"/>
<evidence type="ECO:0000256" key="4">
    <source>
        <dbReference type="ARBA" id="ARBA00022722"/>
    </source>
</evidence>
<dbReference type="GO" id="GO:0046872">
    <property type="term" value="F:metal ion binding"/>
    <property type="evidence" value="ECO:0007669"/>
    <property type="project" value="UniProtKB-KW"/>
</dbReference>
<keyword evidence="5" id="KW-0479">Metal-binding</keyword>
<dbReference type="InterPro" id="IPR027806">
    <property type="entry name" value="HARBI1_dom"/>
</dbReference>
<organism evidence="9 10">
    <name type="scientific">Parnassius mnemosyne</name>
    <name type="common">clouded apollo</name>
    <dbReference type="NCBI Taxonomy" id="213953"/>
    <lineage>
        <taxon>Eukaryota</taxon>
        <taxon>Metazoa</taxon>
        <taxon>Ecdysozoa</taxon>
        <taxon>Arthropoda</taxon>
        <taxon>Hexapoda</taxon>
        <taxon>Insecta</taxon>
        <taxon>Pterygota</taxon>
        <taxon>Neoptera</taxon>
        <taxon>Endopterygota</taxon>
        <taxon>Lepidoptera</taxon>
        <taxon>Glossata</taxon>
        <taxon>Ditrysia</taxon>
        <taxon>Papilionoidea</taxon>
        <taxon>Papilionidae</taxon>
        <taxon>Parnassiinae</taxon>
        <taxon>Parnassini</taxon>
        <taxon>Parnassius</taxon>
        <taxon>Driopa</taxon>
    </lineage>
</organism>
<dbReference type="PANTHER" id="PTHR22930">
    <property type="match status" value="1"/>
</dbReference>
<keyword evidence="10" id="KW-1185">Reference proteome</keyword>
<protein>
    <recommendedName>
        <fullName evidence="8">DDE Tnp4 domain-containing protein</fullName>
    </recommendedName>
</protein>
<gene>
    <name evidence="9" type="ORF">PARMNEM_LOCUS4535</name>
</gene>
<evidence type="ECO:0000313" key="10">
    <source>
        <dbReference type="Proteomes" id="UP001314205"/>
    </source>
</evidence>
<dbReference type="GO" id="GO:0016787">
    <property type="term" value="F:hydrolase activity"/>
    <property type="evidence" value="ECO:0007669"/>
    <property type="project" value="UniProtKB-KW"/>
</dbReference>
<evidence type="ECO:0000313" key="9">
    <source>
        <dbReference type="EMBL" id="CAK1583092.1"/>
    </source>
</evidence>
<dbReference type="Proteomes" id="UP001314205">
    <property type="component" value="Unassembled WGS sequence"/>
</dbReference>
<evidence type="ECO:0000256" key="3">
    <source>
        <dbReference type="ARBA" id="ARBA00006958"/>
    </source>
</evidence>
<dbReference type="Pfam" id="PF13359">
    <property type="entry name" value="DDE_Tnp_4"/>
    <property type="match status" value="1"/>
</dbReference>
<accession>A0AAV1KLV0</accession>
<evidence type="ECO:0000256" key="6">
    <source>
        <dbReference type="ARBA" id="ARBA00022801"/>
    </source>
</evidence>
<keyword evidence="7" id="KW-0539">Nucleus</keyword>
<comment type="similarity">
    <text evidence="3">Belongs to the HARBI1 family.</text>
</comment>
<comment type="caution">
    <text evidence="9">The sequence shown here is derived from an EMBL/GenBank/DDBJ whole genome shotgun (WGS) entry which is preliminary data.</text>
</comment>
<comment type="cofactor">
    <cofactor evidence="1">
        <name>a divalent metal cation</name>
        <dbReference type="ChEBI" id="CHEBI:60240"/>
    </cofactor>
</comment>
<dbReference type="InterPro" id="IPR045249">
    <property type="entry name" value="HARBI1-like"/>
</dbReference>
<evidence type="ECO:0000256" key="5">
    <source>
        <dbReference type="ARBA" id="ARBA00022723"/>
    </source>
</evidence>
<reference evidence="9 10" key="1">
    <citation type="submission" date="2023-11" db="EMBL/GenBank/DDBJ databases">
        <authorList>
            <person name="Hedman E."/>
            <person name="Englund M."/>
            <person name="Stromberg M."/>
            <person name="Nyberg Akerstrom W."/>
            <person name="Nylinder S."/>
            <person name="Jareborg N."/>
            <person name="Kallberg Y."/>
            <person name="Kronander E."/>
        </authorList>
    </citation>
    <scope>NUCLEOTIDE SEQUENCE [LARGE SCALE GENOMIC DNA]</scope>
</reference>
<dbReference type="PANTHER" id="PTHR22930:SF267">
    <property type="entry name" value="NUCLEASE HARBI1-RELATED"/>
    <property type="match status" value="1"/>
</dbReference>
<evidence type="ECO:0000256" key="7">
    <source>
        <dbReference type="ARBA" id="ARBA00023242"/>
    </source>
</evidence>
<evidence type="ECO:0000256" key="1">
    <source>
        <dbReference type="ARBA" id="ARBA00001968"/>
    </source>
</evidence>
<comment type="subcellular location">
    <subcellularLocation>
        <location evidence="2">Nucleus</location>
    </subcellularLocation>
</comment>
<dbReference type="EMBL" id="CAVLGL010000046">
    <property type="protein sequence ID" value="CAK1583092.1"/>
    <property type="molecule type" value="Genomic_DNA"/>
</dbReference>